<evidence type="ECO:0000256" key="6">
    <source>
        <dbReference type="ARBA" id="ARBA00023136"/>
    </source>
</evidence>
<dbReference type="RefSeq" id="WP_038279417.1">
    <property type="nucleotide sequence ID" value="NZ_JPME01000009.1"/>
</dbReference>
<dbReference type="Proteomes" id="UP000028525">
    <property type="component" value="Unassembled WGS sequence"/>
</dbReference>
<dbReference type="PANTHER" id="PTHR11319:SF35">
    <property type="entry name" value="OUTER MEMBRANE PROTEIN PMPC-RELATED"/>
    <property type="match status" value="1"/>
</dbReference>
<evidence type="ECO:0000256" key="2">
    <source>
        <dbReference type="ARBA" id="ARBA00004442"/>
    </source>
</evidence>
<gene>
    <name evidence="11" type="ORF">IO98_06775</name>
</gene>
<dbReference type="Gene3D" id="2.60.40.10">
    <property type="entry name" value="Immunoglobulins"/>
    <property type="match status" value="1"/>
</dbReference>
<feature type="domain" description="DUF7601" evidence="10">
    <location>
        <begin position="823"/>
        <end position="952"/>
    </location>
</feature>
<evidence type="ECO:0000259" key="10">
    <source>
        <dbReference type="Pfam" id="PF24547"/>
    </source>
</evidence>
<dbReference type="SUPFAM" id="SSF51126">
    <property type="entry name" value="Pectin lyase-like"/>
    <property type="match status" value="2"/>
</dbReference>
<dbReference type="SUPFAM" id="SSF117074">
    <property type="entry name" value="Hypothetical protein PA1324"/>
    <property type="match status" value="1"/>
</dbReference>
<keyword evidence="6 8" id="KW-0472">Membrane</keyword>
<evidence type="ECO:0000256" key="7">
    <source>
        <dbReference type="ARBA" id="ARBA00023237"/>
    </source>
</evidence>
<sequence>MGKRSSRHIAFSLLLIGLLLAGLLPVAGIAQNDSEKEVIMSFDMPVTELTVPLGTNIEDIPLPETLAATLDGGTVQDIPVTWESDGYHQEAAGTYLFTADIGTWIYPQARPVAVVTVVHPDSHRHISGELWLDKNGDGIRDVGETGIAGYPVTLYAEDDFITEVQTTLTKTDGAYRFEGMEPGSYVVKVSSETIGGTEYLLPLTIGNDNKFAMDEEAAASWSVPLEIGEDTAVTGIDAGMRLPEGIKPFLEVTVDDFSSIQMLINYNQVHSGDTIIIADGANIVFTSSLTINKNLTFRASGSGTVTFTSKNQRHFIIPSGSNAELTFDNVILDGGGTGGGIEVKTGAAFTMGGANIQNCKAEKGGAVYVDNSNIIIKGSMISHNTATGGATVGGGGLYAENNSTVEISDSKFYENESYYYGGGLGVFNSRLTIDDGSEIKENWVNRDRSGGNGSGGGIYVNKSIATIQNSVVSNNSSPWSGCGVYVFPSNDNAASSSLTVKNSEISHNKGGEQGGGIMAWGNKGQVIVNVIDSNIIDNEVTTRGGGLCTPGGSTITITNSVVSDNRAKFGGGIYASTDKNVRSTIEVMGSSKIQNNTASTSGGGIYANDSSVTLDGGTISGNISNTAGGGAYVMSNADFTMKSGEISGNKATGGNGGGIFSDSTVIIKAGTISGNIATDDGGGIYTKDLTKLSVYNEVTFEGNEARAYAKPLPNMYRDKIAKVKSSVYDYPLNNFDINVLIVKVYYVDRSMRPIDGLGPAAYAAVLGDSFTLPDDEIPPIPGYVYVGWKEHENENEEWKEISPVELARVLADTDIYLAYEMRNVTVSQEVIGSYADKTRDFLFTAYFMDSEGGSLAEGTQLQYKGGTLPGSEAPADGMLALGENGEAVFRLKHGQKITIMAVPQGSIRVTEDSPSNYRVSFAVNLGQSVDGSNTGPVILEEINSRFDFRNTRNEEVPTGVQAESMQGPVLLGLSMFLLMVIAGAGMIHSRRKRGL</sequence>
<evidence type="ECO:0000256" key="1">
    <source>
        <dbReference type="ARBA" id="ARBA00004196"/>
    </source>
</evidence>
<evidence type="ECO:0000256" key="3">
    <source>
        <dbReference type="ARBA" id="ARBA00004613"/>
    </source>
</evidence>
<keyword evidence="12" id="KW-1185">Reference proteome</keyword>
<dbReference type="InterPro" id="IPR033764">
    <property type="entry name" value="Sdr_B"/>
</dbReference>
<evidence type="ECO:0000259" key="9">
    <source>
        <dbReference type="Pfam" id="PF17210"/>
    </source>
</evidence>
<protein>
    <recommendedName>
        <fullName evidence="13">SD-repeat containing protein B domain-containing protein</fullName>
    </recommendedName>
</protein>
<proteinExistence type="predicted"/>
<dbReference type="PANTHER" id="PTHR11319">
    <property type="entry name" value="G PROTEIN-COUPLED RECEPTOR-RELATED"/>
    <property type="match status" value="1"/>
</dbReference>
<comment type="caution">
    <text evidence="11">The sequence shown here is derived from an EMBL/GenBank/DDBJ whole genome shotgun (WGS) entry which is preliminary data.</text>
</comment>
<name>A0A084JPC9_9FIRM</name>
<organism evidence="11 12">
    <name type="scientific">Lacrimispora celerecrescens</name>
    <dbReference type="NCBI Taxonomy" id="29354"/>
    <lineage>
        <taxon>Bacteria</taxon>
        <taxon>Bacillati</taxon>
        <taxon>Bacillota</taxon>
        <taxon>Clostridia</taxon>
        <taxon>Lachnospirales</taxon>
        <taxon>Lachnospiraceae</taxon>
        <taxon>Lacrimispora</taxon>
    </lineage>
</organism>
<dbReference type="InterPro" id="IPR011050">
    <property type="entry name" value="Pectin_lyase_fold/virulence"/>
</dbReference>
<feature type="domain" description="SD-repeat containing protein B" evidence="9">
    <location>
        <begin position="129"/>
        <end position="239"/>
    </location>
</feature>
<dbReference type="InterPro" id="IPR055382">
    <property type="entry name" value="DUF7601"/>
</dbReference>
<dbReference type="Pfam" id="PF17210">
    <property type="entry name" value="SdrD_B"/>
    <property type="match status" value="1"/>
</dbReference>
<evidence type="ECO:0008006" key="13">
    <source>
        <dbReference type="Google" id="ProtNLM"/>
    </source>
</evidence>
<dbReference type="Gene3D" id="2.160.20.10">
    <property type="entry name" value="Single-stranded right-handed beta-helix, Pectin lyase-like"/>
    <property type="match status" value="1"/>
</dbReference>
<evidence type="ECO:0000256" key="5">
    <source>
        <dbReference type="ARBA" id="ARBA00022729"/>
    </source>
</evidence>
<keyword evidence="8" id="KW-1133">Transmembrane helix</keyword>
<dbReference type="InterPro" id="IPR003368">
    <property type="entry name" value="POMP_repeat"/>
</dbReference>
<evidence type="ECO:0000313" key="11">
    <source>
        <dbReference type="EMBL" id="KEZ90813.1"/>
    </source>
</evidence>
<keyword evidence="4" id="KW-0964">Secreted</keyword>
<feature type="transmembrane region" description="Helical" evidence="8">
    <location>
        <begin position="969"/>
        <end position="987"/>
    </location>
</feature>
<dbReference type="InterPro" id="IPR013783">
    <property type="entry name" value="Ig-like_fold"/>
</dbReference>
<dbReference type="Gene3D" id="2.160.20.20">
    <property type="match status" value="1"/>
</dbReference>
<keyword evidence="8" id="KW-0812">Transmembrane</keyword>
<dbReference type="GO" id="GO:0005576">
    <property type="term" value="C:extracellular region"/>
    <property type="evidence" value="ECO:0007669"/>
    <property type="project" value="UniProtKB-SubCell"/>
</dbReference>
<reference evidence="11 12" key="1">
    <citation type="submission" date="2014-07" db="EMBL/GenBank/DDBJ databases">
        <title>Draft genome of Clostridium celerecrescens 152B isolated from sediments associated with methane hydrate from Krishna Godavari basin.</title>
        <authorList>
            <person name="Honkalas V.S."/>
            <person name="Dabir A.P."/>
            <person name="Arora P."/>
            <person name="Dhakephalkar P.K."/>
        </authorList>
    </citation>
    <scope>NUCLEOTIDE SEQUENCE [LARGE SCALE GENOMIC DNA]</scope>
    <source>
        <strain evidence="11 12">152B</strain>
    </source>
</reference>
<dbReference type="InterPro" id="IPR012332">
    <property type="entry name" value="Autotransporter_pectin_lyase_C"/>
</dbReference>
<comment type="subcellular location">
    <subcellularLocation>
        <location evidence="1">Cell envelope</location>
    </subcellularLocation>
    <subcellularLocation>
        <location evidence="2">Cell outer membrane</location>
    </subcellularLocation>
    <subcellularLocation>
        <location evidence="3">Secreted</location>
    </subcellularLocation>
</comment>
<dbReference type="InterPro" id="IPR006626">
    <property type="entry name" value="PbH1"/>
</dbReference>
<evidence type="ECO:0000313" key="12">
    <source>
        <dbReference type="Proteomes" id="UP000028525"/>
    </source>
</evidence>
<keyword evidence="7" id="KW-0998">Cell outer membrane</keyword>
<dbReference type="GO" id="GO:0009279">
    <property type="term" value="C:cell outer membrane"/>
    <property type="evidence" value="ECO:0007669"/>
    <property type="project" value="UniProtKB-SubCell"/>
</dbReference>
<dbReference type="SMART" id="SM00710">
    <property type="entry name" value="PbH1"/>
    <property type="match status" value="10"/>
</dbReference>
<dbReference type="Gene3D" id="2.60.40.1140">
    <property type="entry name" value="Collagen-binding surface protein Cna, B-type domain"/>
    <property type="match status" value="1"/>
</dbReference>
<dbReference type="InterPro" id="IPR012334">
    <property type="entry name" value="Pectin_lyas_fold"/>
</dbReference>
<dbReference type="STRING" id="29354.IO98_06775"/>
<dbReference type="EMBL" id="JPME01000009">
    <property type="protein sequence ID" value="KEZ90813.1"/>
    <property type="molecule type" value="Genomic_DNA"/>
</dbReference>
<evidence type="ECO:0000256" key="8">
    <source>
        <dbReference type="SAM" id="Phobius"/>
    </source>
</evidence>
<dbReference type="Pfam" id="PF02415">
    <property type="entry name" value="Chlam_PMP"/>
    <property type="match status" value="1"/>
</dbReference>
<dbReference type="AlphaFoldDB" id="A0A084JPC9"/>
<evidence type="ECO:0000256" key="4">
    <source>
        <dbReference type="ARBA" id="ARBA00022525"/>
    </source>
</evidence>
<dbReference type="OrthoDB" id="1726259at2"/>
<keyword evidence="5" id="KW-0732">Signal</keyword>
<dbReference type="Pfam" id="PF24547">
    <property type="entry name" value="DUF7601"/>
    <property type="match status" value="1"/>
</dbReference>
<accession>A0A084JPC9</accession>